<feature type="region of interest" description="Disordered" evidence="1">
    <location>
        <begin position="968"/>
        <end position="1001"/>
    </location>
</feature>
<feature type="region of interest" description="Disordered" evidence="1">
    <location>
        <begin position="905"/>
        <end position="946"/>
    </location>
</feature>
<dbReference type="EMBL" id="AJWK01013006">
    <property type="status" value="NOT_ANNOTATED_CDS"/>
    <property type="molecule type" value="Genomic_DNA"/>
</dbReference>
<feature type="compositionally biased region" description="Basic and acidic residues" evidence="1">
    <location>
        <begin position="494"/>
        <end position="505"/>
    </location>
</feature>
<feature type="region of interest" description="Disordered" evidence="1">
    <location>
        <begin position="356"/>
        <end position="379"/>
    </location>
</feature>
<dbReference type="EMBL" id="AJWK01013005">
    <property type="status" value="NOT_ANNOTATED_CDS"/>
    <property type="molecule type" value="Genomic_DNA"/>
</dbReference>
<dbReference type="AlphaFoldDB" id="A0A1B0CI29"/>
<feature type="region of interest" description="Disordered" evidence="1">
    <location>
        <begin position="735"/>
        <end position="777"/>
    </location>
</feature>
<dbReference type="EMBL" id="AJWK01013002">
    <property type="status" value="NOT_ANNOTATED_CDS"/>
    <property type="molecule type" value="Genomic_DNA"/>
</dbReference>
<feature type="region of interest" description="Disordered" evidence="1">
    <location>
        <begin position="302"/>
        <end position="332"/>
    </location>
</feature>
<organism evidence="2 3">
    <name type="scientific">Lutzomyia longipalpis</name>
    <name type="common">Sand fly</name>
    <dbReference type="NCBI Taxonomy" id="7200"/>
    <lineage>
        <taxon>Eukaryota</taxon>
        <taxon>Metazoa</taxon>
        <taxon>Ecdysozoa</taxon>
        <taxon>Arthropoda</taxon>
        <taxon>Hexapoda</taxon>
        <taxon>Insecta</taxon>
        <taxon>Pterygota</taxon>
        <taxon>Neoptera</taxon>
        <taxon>Endopterygota</taxon>
        <taxon>Diptera</taxon>
        <taxon>Nematocera</taxon>
        <taxon>Psychodoidea</taxon>
        <taxon>Psychodidae</taxon>
        <taxon>Lutzomyia</taxon>
        <taxon>Lutzomyia</taxon>
    </lineage>
</organism>
<feature type="compositionally biased region" description="Acidic residues" evidence="1">
    <location>
        <begin position="313"/>
        <end position="329"/>
    </location>
</feature>
<dbReference type="InterPro" id="IPR032064">
    <property type="entry name" value="DUF4805"/>
</dbReference>
<feature type="compositionally biased region" description="Basic and acidic residues" evidence="1">
    <location>
        <begin position="85"/>
        <end position="94"/>
    </location>
</feature>
<feature type="compositionally biased region" description="Polar residues" evidence="1">
    <location>
        <begin position="737"/>
        <end position="775"/>
    </location>
</feature>
<dbReference type="EMBL" id="AJWK01013003">
    <property type="status" value="NOT_ANNOTATED_CDS"/>
    <property type="molecule type" value="Genomic_DNA"/>
</dbReference>
<accession>A0A1B0CI29</accession>
<feature type="region of interest" description="Disordered" evidence="1">
    <location>
        <begin position="460"/>
        <end position="569"/>
    </location>
</feature>
<dbReference type="EnsemblMetazoa" id="LLOJ004091-RA">
    <property type="protein sequence ID" value="LLOJ004091-PA"/>
    <property type="gene ID" value="LLOJ004091"/>
</dbReference>
<dbReference type="Proteomes" id="UP000092461">
    <property type="component" value="Unassembled WGS sequence"/>
</dbReference>
<feature type="compositionally biased region" description="Polar residues" evidence="1">
    <location>
        <begin position="516"/>
        <end position="527"/>
    </location>
</feature>
<evidence type="ECO:0000313" key="3">
    <source>
        <dbReference type="Proteomes" id="UP000092461"/>
    </source>
</evidence>
<proteinExistence type="predicted"/>
<feature type="region of interest" description="Disordered" evidence="1">
    <location>
        <begin position="197"/>
        <end position="218"/>
    </location>
</feature>
<reference evidence="2" key="1">
    <citation type="submission" date="2020-05" db="UniProtKB">
        <authorList>
            <consortium name="EnsemblMetazoa"/>
        </authorList>
    </citation>
    <scope>IDENTIFICATION</scope>
    <source>
        <strain evidence="2">Jacobina</strain>
    </source>
</reference>
<protein>
    <submittedName>
        <fullName evidence="2">Uncharacterized protein</fullName>
    </submittedName>
</protein>
<dbReference type="VEuPathDB" id="VectorBase:LLOJ004091"/>
<keyword evidence="3" id="KW-1185">Reference proteome</keyword>
<feature type="compositionally biased region" description="Basic and acidic residues" evidence="1">
    <location>
        <begin position="197"/>
        <end position="214"/>
    </location>
</feature>
<dbReference type="VEuPathDB" id="VectorBase:LLONM1_009266"/>
<feature type="region of interest" description="Disordered" evidence="1">
    <location>
        <begin position="68"/>
        <end position="94"/>
    </location>
</feature>
<feature type="compositionally biased region" description="Basic residues" evidence="1">
    <location>
        <begin position="481"/>
        <end position="493"/>
    </location>
</feature>
<evidence type="ECO:0000313" key="2">
    <source>
        <dbReference type="EnsemblMetazoa" id="LLOJ004091-PA"/>
    </source>
</evidence>
<evidence type="ECO:0000256" key="1">
    <source>
        <dbReference type="SAM" id="MobiDB-lite"/>
    </source>
</evidence>
<feature type="compositionally biased region" description="Basic residues" evidence="1">
    <location>
        <begin position="546"/>
        <end position="555"/>
    </location>
</feature>
<dbReference type="Pfam" id="PF16063">
    <property type="entry name" value="DUF4805"/>
    <property type="match status" value="2"/>
</dbReference>
<sequence>MSSTAAETMYDKWNGVEDNLIKLRLNKPESWNWQLTTSKSSPNIAFPRIQLYDREGELLADTNEADCTIGNKCRNNRPSPSSSGGREKTRRDSLKIFKTSALPEVIAESKLEDSPSDTQSQQTDTFNELVHRDSLKISHARSKSLQEGKIHHKSKHVYMEEPENFLNSFVNQLERNGINYKIRRRNSYDVNTKLMREDNQLHDDGENSQEDKQGKYGKSISCSDLEKSEMLANCYVPDGVSNISPIHTPERMNYAIVKSKSAITMPLDAKGSGCREKKRYRRTNSVNSLRFSKSILERISEFKRRSSSTDSQEFNEEVEQKDEEEDADEDKPKYFLRTSKAGTLLVCEESFRNRRVRRRARSSSSKSRDMGCGGESTAVEPTKRYSHEKITHTFEYVGSGLNEEPKVSSGPEINSKGRYEREIANIDGLIEKVVAQEREYNLDVKEMKISSALRCEQGNTINGSENQQVGGKLDYGDLGTMRRRRRSRSRRKSAKDDKLCEEQHGNRHRIHRSVSADPTNYRTSIHSHQGDHSSSDENNDRDELHRRSRRSRRKHTKDDVHSSRSGDQLVALNAVAVPGKDQNTPCLLNEPSDQVFLRLVRRLATLQHPQSAVEVNHTRVDNFIPNQNQGGEVKENNPKKLISDTKEICTKYGSELNNNISNESAHPCYEKETRENERRYIGVSGNVASNAREEICAAKLINCGSDSEDTNEEGDSAKVKNRSLFCAEKEPRYPYTMGTNASRQSGKGLSGRRSQSSGNLCNGKHQTPNGTQCSRNGPKVNLRSGVETQNNIQPTTTSNRRCDDNNCSRINSTSTLRSEVHTRNGEDAGGSAEIDHIIGVSIKDRNKFCGSLPNHLDVDDIEPDTNFSNTQNKYEVATAGVFKCTSENNGTIDRAEYVTVVPRKQPYPPVQQNSQQSDQQYSGKQSSPYNSSSGKGSITSSSNLGGSTFKANVDNKLDLQLKMPATRVNFDPSCDQGYGSERSPEDELPPPLFTGSEDENFETPRLPSHVTYWSEDGAFKFSNLGYEFITKGE</sequence>
<dbReference type="EMBL" id="AJWK01013004">
    <property type="status" value="NOT_ANNOTATED_CDS"/>
    <property type="molecule type" value="Genomic_DNA"/>
</dbReference>
<feature type="compositionally biased region" description="Low complexity" evidence="1">
    <location>
        <begin position="911"/>
        <end position="942"/>
    </location>
</feature>
<name>A0A1B0CI29_LUTLO</name>
<feature type="compositionally biased region" description="Polar residues" evidence="1">
    <location>
        <begin position="460"/>
        <end position="469"/>
    </location>
</feature>